<sequence>MGFQPLVFTSEQKVITTGEWYSDLSQNASKYARCFVRRITHVKNLNSALAHEYLQIILEDTGSSSEGRTRVLAERQQKQDQVIIGRWSYGTSPLSPSSSSHLSGTSAGSSFGSSSSSSSSSGRILPLLPLPLLSLTFDDDNLNVVSLANLLKEVTDRLRGYDLRTRNCYVFAKTVYESAHYGYHGLEKRWKFSSLRGSLVLLKLKRAFGTPDKAADSFEAQNTKDFQFLPSHEFGEVLDDFYTSAGELLHQDGVELTDQEKEELIKLCKLNDLAKNATKNALENADINEFEELIQDAVDKVGAEPHKDSYLGVFQRYASSLPTSSTPDEIPVIAPPGITVHKVPDELEQKADEAVKVLVGHVLEGLERDMPAE</sequence>
<dbReference type="RefSeq" id="XP_028484605.1">
    <property type="nucleotide sequence ID" value="XM_028630687.1"/>
</dbReference>
<dbReference type="AlphaFoldDB" id="A0A443HT69"/>
<dbReference type="GeneID" id="39599964"/>
<dbReference type="Proteomes" id="UP000283841">
    <property type="component" value="Unassembled WGS sequence"/>
</dbReference>
<keyword evidence="2" id="KW-1185">Reference proteome</keyword>
<accession>A0A443HT69</accession>
<dbReference type="EMBL" id="RCNU01000006">
    <property type="protein sequence ID" value="RWQ94960.1"/>
    <property type="molecule type" value="Genomic_DNA"/>
</dbReference>
<dbReference type="STRING" id="264951.A0A443HT69"/>
<organism evidence="1 2">
    <name type="scientific">Byssochlamys spectabilis</name>
    <name type="common">Paecilomyces variotii</name>
    <dbReference type="NCBI Taxonomy" id="264951"/>
    <lineage>
        <taxon>Eukaryota</taxon>
        <taxon>Fungi</taxon>
        <taxon>Dikarya</taxon>
        <taxon>Ascomycota</taxon>
        <taxon>Pezizomycotina</taxon>
        <taxon>Eurotiomycetes</taxon>
        <taxon>Eurotiomycetidae</taxon>
        <taxon>Eurotiales</taxon>
        <taxon>Thermoascaceae</taxon>
        <taxon>Paecilomyces</taxon>
    </lineage>
</organism>
<gene>
    <name evidence="1" type="ORF">C8Q69DRAFT_468392</name>
</gene>
<reference evidence="1 2" key="1">
    <citation type="journal article" date="2018" name="Front. Microbiol.">
        <title>Genomic and genetic insights into a cosmopolitan fungus, Paecilomyces variotii (Eurotiales).</title>
        <authorList>
            <person name="Urquhart A.S."/>
            <person name="Mondo S.J."/>
            <person name="Makela M.R."/>
            <person name="Hane J.K."/>
            <person name="Wiebenga A."/>
            <person name="He G."/>
            <person name="Mihaltcheva S."/>
            <person name="Pangilinan J."/>
            <person name="Lipzen A."/>
            <person name="Barry K."/>
            <person name="de Vries R.P."/>
            <person name="Grigoriev I.V."/>
            <person name="Idnurm A."/>
        </authorList>
    </citation>
    <scope>NUCLEOTIDE SEQUENCE [LARGE SCALE GENOMIC DNA]</scope>
    <source>
        <strain evidence="1 2">CBS 101075</strain>
    </source>
</reference>
<dbReference type="VEuPathDB" id="FungiDB:C8Q69DRAFT_468392"/>
<comment type="caution">
    <text evidence="1">The sequence shown here is derived from an EMBL/GenBank/DDBJ whole genome shotgun (WGS) entry which is preliminary data.</text>
</comment>
<evidence type="ECO:0000313" key="1">
    <source>
        <dbReference type="EMBL" id="RWQ94960.1"/>
    </source>
</evidence>
<evidence type="ECO:0000313" key="2">
    <source>
        <dbReference type="Proteomes" id="UP000283841"/>
    </source>
</evidence>
<name>A0A443HT69_BYSSP</name>
<proteinExistence type="predicted"/>
<protein>
    <submittedName>
        <fullName evidence="1">Uncharacterized protein</fullName>
    </submittedName>
</protein>